<keyword evidence="9" id="KW-1185">Reference proteome</keyword>
<dbReference type="GO" id="GO:0003676">
    <property type="term" value="F:nucleic acid binding"/>
    <property type="evidence" value="ECO:0007669"/>
    <property type="project" value="InterPro"/>
</dbReference>
<dbReference type="GO" id="GO:0003964">
    <property type="term" value="F:RNA-directed DNA polymerase activity"/>
    <property type="evidence" value="ECO:0007669"/>
    <property type="project" value="UniProtKB-KW"/>
</dbReference>
<keyword evidence="6" id="KW-0695">RNA-directed DNA polymerase</keyword>
<keyword evidence="1" id="KW-0808">Transferase</keyword>
<evidence type="ECO:0000313" key="9">
    <source>
        <dbReference type="Proteomes" id="UP001454036"/>
    </source>
</evidence>
<organism evidence="8 9">
    <name type="scientific">Lithospermum erythrorhizon</name>
    <name type="common">Purple gromwell</name>
    <name type="synonym">Lithospermum officinale var. erythrorhizon</name>
    <dbReference type="NCBI Taxonomy" id="34254"/>
    <lineage>
        <taxon>Eukaryota</taxon>
        <taxon>Viridiplantae</taxon>
        <taxon>Streptophyta</taxon>
        <taxon>Embryophyta</taxon>
        <taxon>Tracheophyta</taxon>
        <taxon>Spermatophyta</taxon>
        <taxon>Magnoliopsida</taxon>
        <taxon>eudicotyledons</taxon>
        <taxon>Gunneridae</taxon>
        <taxon>Pentapetalae</taxon>
        <taxon>asterids</taxon>
        <taxon>lamiids</taxon>
        <taxon>Boraginales</taxon>
        <taxon>Boraginaceae</taxon>
        <taxon>Boraginoideae</taxon>
        <taxon>Lithospermeae</taxon>
        <taxon>Lithospermum</taxon>
    </lineage>
</organism>
<evidence type="ECO:0000256" key="3">
    <source>
        <dbReference type="ARBA" id="ARBA00022722"/>
    </source>
</evidence>
<dbReference type="InterPro" id="IPR012337">
    <property type="entry name" value="RNaseH-like_sf"/>
</dbReference>
<sequence length="446" mass="50850">MSRRAVGTVLVREAEAIQKLIYYVSHVLHGLEENYPIIDVFTFALVISASKLKPYFESYRIKVIIDQPLKRIPIRPALSGRITTWAIELSDFEITYEPRTSIKAHALGDFVTECTTRQPPHVSGATKPSKLAENPKWVVHVDRARNIKSSGAGIIIQGPDEITMEYTLRFSYETTNNEAEYEAMIAGLMLVKSLGVQCVLMRGDSKLIMPQIKGDCGVKNEILIKYHEKAVTMAKGFEETVFDHVPRAQNEEADRLSQLATTYYHKLPKEGIELVGKLPKAKGGVEYAVVAVDYFSKWVEVMNRIVFSGLKKTLVQTEANKATWPVELPTVLWSLHTTPSHAMGETPFALVYGAEAILPMEVSLPTYRQWGFEEAENNQRMRKHLNFTDELRDTALYKMVQYKHLVARSYNHWVHNKQLKMGDLVMRVYAPINHTWRATKLQNYYA</sequence>
<comment type="caution">
    <text evidence="8">The sequence shown here is derived from an EMBL/GenBank/DDBJ whole genome shotgun (WGS) entry which is preliminary data.</text>
</comment>
<protein>
    <recommendedName>
        <fullName evidence="7">RNase H type-1 domain-containing protein</fullName>
    </recommendedName>
</protein>
<evidence type="ECO:0000256" key="2">
    <source>
        <dbReference type="ARBA" id="ARBA00022695"/>
    </source>
</evidence>
<dbReference type="SUPFAM" id="SSF56672">
    <property type="entry name" value="DNA/RNA polymerases"/>
    <property type="match status" value="1"/>
</dbReference>
<gene>
    <name evidence="8" type="ORF">LIER_06405</name>
</gene>
<evidence type="ECO:0000256" key="1">
    <source>
        <dbReference type="ARBA" id="ARBA00022679"/>
    </source>
</evidence>
<evidence type="ECO:0000313" key="8">
    <source>
        <dbReference type="EMBL" id="GAA0146457.1"/>
    </source>
</evidence>
<evidence type="ECO:0000259" key="7">
    <source>
        <dbReference type="PROSITE" id="PS50879"/>
    </source>
</evidence>
<reference evidence="8 9" key="1">
    <citation type="submission" date="2024-01" db="EMBL/GenBank/DDBJ databases">
        <title>The complete chloroplast genome sequence of Lithospermum erythrorhizon: insights into the phylogenetic relationship among Boraginaceae species and the maternal lineages of purple gromwells.</title>
        <authorList>
            <person name="Okada T."/>
            <person name="Watanabe K."/>
        </authorList>
    </citation>
    <scope>NUCLEOTIDE SEQUENCE [LARGE SCALE GENOMIC DNA]</scope>
</reference>
<evidence type="ECO:0000256" key="5">
    <source>
        <dbReference type="ARBA" id="ARBA00022801"/>
    </source>
</evidence>
<dbReference type="InterPro" id="IPR041373">
    <property type="entry name" value="RT_RNaseH"/>
</dbReference>
<dbReference type="PROSITE" id="PS50879">
    <property type="entry name" value="RNASE_H_1"/>
    <property type="match status" value="1"/>
</dbReference>
<dbReference type="Proteomes" id="UP001454036">
    <property type="component" value="Unassembled WGS sequence"/>
</dbReference>
<evidence type="ECO:0000256" key="6">
    <source>
        <dbReference type="ARBA" id="ARBA00022918"/>
    </source>
</evidence>
<feature type="domain" description="RNase H type-1" evidence="7">
    <location>
        <begin position="133"/>
        <end position="262"/>
    </location>
</feature>
<dbReference type="GO" id="GO:0004523">
    <property type="term" value="F:RNA-DNA hybrid ribonuclease activity"/>
    <property type="evidence" value="ECO:0007669"/>
    <property type="project" value="InterPro"/>
</dbReference>
<dbReference type="CDD" id="cd09279">
    <property type="entry name" value="RNase_HI_like"/>
    <property type="match status" value="1"/>
</dbReference>
<keyword evidence="2" id="KW-0548">Nucleotidyltransferase</keyword>
<proteinExistence type="predicted"/>
<dbReference type="InterPro" id="IPR036397">
    <property type="entry name" value="RNaseH_sf"/>
</dbReference>
<keyword evidence="5" id="KW-0378">Hydrolase</keyword>
<evidence type="ECO:0000256" key="4">
    <source>
        <dbReference type="ARBA" id="ARBA00022759"/>
    </source>
</evidence>
<dbReference type="SUPFAM" id="SSF53098">
    <property type="entry name" value="Ribonuclease H-like"/>
    <property type="match status" value="2"/>
</dbReference>
<dbReference type="EMBL" id="BAABME010000934">
    <property type="protein sequence ID" value="GAA0146457.1"/>
    <property type="molecule type" value="Genomic_DNA"/>
</dbReference>
<dbReference type="Pfam" id="PF17917">
    <property type="entry name" value="RT_RNaseH"/>
    <property type="match status" value="1"/>
</dbReference>
<dbReference type="Gene3D" id="3.30.420.10">
    <property type="entry name" value="Ribonuclease H-like superfamily/Ribonuclease H"/>
    <property type="match status" value="2"/>
</dbReference>
<dbReference type="PANTHER" id="PTHR48475:SF1">
    <property type="entry name" value="RNASE H TYPE-1 DOMAIN-CONTAINING PROTEIN"/>
    <property type="match status" value="1"/>
</dbReference>
<accession>A0AAV3P8Z8</accession>
<dbReference type="InterPro" id="IPR002156">
    <property type="entry name" value="RNaseH_domain"/>
</dbReference>
<dbReference type="AlphaFoldDB" id="A0AAV3P8Z8"/>
<name>A0AAV3P8Z8_LITER</name>
<dbReference type="Pfam" id="PF13456">
    <property type="entry name" value="RVT_3"/>
    <property type="match status" value="1"/>
</dbReference>
<dbReference type="PANTHER" id="PTHR48475">
    <property type="entry name" value="RIBONUCLEASE H"/>
    <property type="match status" value="1"/>
</dbReference>
<keyword evidence="3" id="KW-0540">Nuclease</keyword>
<dbReference type="InterPro" id="IPR043502">
    <property type="entry name" value="DNA/RNA_pol_sf"/>
</dbReference>
<keyword evidence="4" id="KW-0255">Endonuclease</keyword>